<accession>A0A388M632</accession>
<organism evidence="2 3">
    <name type="scientific">Chara braunii</name>
    <name type="common">Braun's stonewort</name>
    <dbReference type="NCBI Taxonomy" id="69332"/>
    <lineage>
        <taxon>Eukaryota</taxon>
        <taxon>Viridiplantae</taxon>
        <taxon>Streptophyta</taxon>
        <taxon>Charophyceae</taxon>
        <taxon>Charales</taxon>
        <taxon>Characeae</taxon>
        <taxon>Chara</taxon>
    </lineage>
</organism>
<evidence type="ECO:0000256" key="1">
    <source>
        <dbReference type="SAM" id="MobiDB-lite"/>
    </source>
</evidence>
<name>A0A388M632_CHABU</name>
<dbReference type="AlphaFoldDB" id="A0A388M632"/>
<dbReference type="EMBL" id="BFEA01000779">
    <property type="protein sequence ID" value="GBG90011.1"/>
    <property type="molecule type" value="Genomic_DNA"/>
</dbReference>
<sequence>MKSTLSVGAVGSSRQRCSGVEGGRRPYDPTLYNHLPSHGIPLPPSDADADEPRSSTVPLGSSSTQDWMGSQLYRQPMTPMYTKLLERRTLTGYDAGLVDLSFGSRSGSGPDVTHTVVVNPVASNKHTQSSVRAGGLPDNRGRCSHELADERGIVSPKRGEGNTAGVVVLRTKTAGEVACRSTMPNEAIDGRRDNDDCSATEVTGRQVWDDHRRETWQAITSGMITRGVANMNFGGDDIFVDCDGAGGNDYSGNDDDREDSENDDGETEICRWGGREVGPEAVRRL</sequence>
<comment type="caution">
    <text evidence="2">The sequence shown here is derived from an EMBL/GenBank/DDBJ whole genome shotgun (WGS) entry which is preliminary data.</text>
</comment>
<evidence type="ECO:0000313" key="2">
    <source>
        <dbReference type="EMBL" id="GBG90011.1"/>
    </source>
</evidence>
<feature type="compositionally biased region" description="Polar residues" evidence="1">
    <location>
        <begin position="1"/>
        <end position="16"/>
    </location>
</feature>
<keyword evidence="3" id="KW-1185">Reference proteome</keyword>
<feature type="compositionally biased region" description="Polar residues" evidence="1">
    <location>
        <begin position="54"/>
        <end position="67"/>
    </location>
</feature>
<feature type="region of interest" description="Disordered" evidence="1">
    <location>
        <begin position="1"/>
        <end position="67"/>
    </location>
</feature>
<evidence type="ECO:0000313" key="3">
    <source>
        <dbReference type="Proteomes" id="UP000265515"/>
    </source>
</evidence>
<feature type="compositionally biased region" description="Basic and acidic residues" evidence="1">
    <location>
        <begin position="273"/>
        <end position="285"/>
    </location>
</feature>
<feature type="region of interest" description="Disordered" evidence="1">
    <location>
        <begin position="244"/>
        <end position="285"/>
    </location>
</feature>
<dbReference type="Proteomes" id="UP000265515">
    <property type="component" value="Unassembled WGS sequence"/>
</dbReference>
<feature type="compositionally biased region" description="Acidic residues" evidence="1">
    <location>
        <begin position="252"/>
        <end position="267"/>
    </location>
</feature>
<reference evidence="2 3" key="1">
    <citation type="journal article" date="2018" name="Cell">
        <title>The Chara Genome: Secondary Complexity and Implications for Plant Terrestrialization.</title>
        <authorList>
            <person name="Nishiyama T."/>
            <person name="Sakayama H."/>
            <person name="Vries J.D."/>
            <person name="Buschmann H."/>
            <person name="Saint-Marcoux D."/>
            <person name="Ullrich K.K."/>
            <person name="Haas F.B."/>
            <person name="Vanderstraeten L."/>
            <person name="Becker D."/>
            <person name="Lang D."/>
            <person name="Vosolsobe S."/>
            <person name="Rombauts S."/>
            <person name="Wilhelmsson P.K.I."/>
            <person name="Janitza P."/>
            <person name="Kern R."/>
            <person name="Heyl A."/>
            <person name="Rumpler F."/>
            <person name="Villalobos L.I.A.C."/>
            <person name="Clay J.M."/>
            <person name="Skokan R."/>
            <person name="Toyoda A."/>
            <person name="Suzuki Y."/>
            <person name="Kagoshima H."/>
            <person name="Schijlen E."/>
            <person name="Tajeshwar N."/>
            <person name="Catarino B."/>
            <person name="Hetherington A.J."/>
            <person name="Saltykova A."/>
            <person name="Bonnot C."/>
            <person name="Breuninger H."/>
            <person name="Symeonidi A."/>
            <person name="Radhakrishnan G.V."/>
            <person name="Van Nieuwerburgh F."/>
            <person name="Deforce D."/>
            <person name="Chang C."/>
            <person name="Karol K.G."/>
            <person name="Hedrich R."/>
            <person name="Ulvskov P."/>
            <person name="Glockner G."/>
            <person name="Delwiche C.F."/>
            <person name="Petrasek J."/>
            <person name="Van de Peer Y."/>
            <person name="Friml J."/>
            <person name="Beilby M."/>
            <person name="Dolan L."/>
            <person name="Kohara Y."/>
            <person name="Sugano S."/>
            <person name="Fujiyama A."/>
            <person name="Delaux P.-M."/>
            <person name="Quint M."/>
            <person name="TheiBen G."/>
            <person name="Hagemann M."/>
            <person name="Harholt J."/>
            <person name="Dunand C."/>
            <person name="Zachgo S."/>
            <person name="Langdale J."/>
            <person name="Maumus F."/>
            <person name="Straeten D.V.D."/>
            <person name="Gould S.B."/>
            <person name="Rensing S.A."/>
        </authorList>
    </citation>
    <scope>NUCLEOTIDE SEQUENCE [LARGE SCALE GENOMIC DNA]</scope>
    <source>
        <strain evidence="2 3">S276</strain>
    </source>
</reference>
<dbReference type="Gramene" id="GBG90011">
    <property type="protein sequence ID" value="GBG90011"/>
    <property type="gene ID" value="CBR_g50104"/>
</dbReference>
<protein>
    <submittedName>
        <fullName evidence="2">Uncharacterized protein</fullName>
    </submittedName>
</protein>
<gene>
    <name evidence="2" type="ORF">CBR_g50104</name>
</gene>
<proteinExistence type="predicted"/>